<proteinExistence type="predicted"/>
<reference evidence="2" key="1">
    <citation type="submission" date="2022-11" db="EMBL/GenBank/DDBJ databases">
        <authorList>
            <person name="Petersen C."/>
        </authorList>
    </citation>
    <scope>NUCLEOTIDE SEQUENCE</scope>
    <source>
        <strain evidence="2">IBT 19713</strain>
    </source>
</reference>
<protein>
    <recommendedName>
        <fullName evidence="1">AB hydrolase-1 domain-containing protein</fullName>
    </recommendedName>
</protein>
<evidence type="ECO:0000313" key="3">
    <source>
        <dbReference type="Proteomes" id="UP001150941"/>
    </source>
</evidence>
<dbReference type="InterPro" id="IPR000073">
    <property type="entry name" value="AB_hydrolase_1"/>
</dbReference>
<dbReference type="RefSeq" id="XP_058331252.1">
    <property type="nucleotide sequence ID" value="XM_058472249.1"/>
</dbReference>
<evidence type="ECO:0000313" key="2">
    <source>
        <dbReference type="EMBL" id="KAJ5238333.1"/>
    </source>
</evidence>
<dbReference type="OrthoDB" id="627829at2759"/>
<dbReference type="GO" id="GO:0072330">
    <property type="term" value="P:monocarboxylic acid biosynthetic process"/>
    <property type="evidence" value="ECO:0007669"/>
    <property type="project" value="UniProtKB-ARBA"/>
</dbReference>
<dbReference type="GeneID" id="83199552"/>
<dbReference type="AlphaFoldDB" id="A0A9W9P871"/>
<dbReference type="Gene3D" id="3.40.50.1820">
    <property type="entry name" value="alpha/beta hydrolase"/>
    <property type="match status" value="1"/>
</dbReference>
<dbReference type="Pfam" id="PF12697">
    <property type="entry name" value="Abhydrolase_6"/>
    <property type="match status" value="1"/>
</dbReference>
<dbReference type="Proteomes" id="UP001150941">
    <property type="component" value="Unassembled WGS sequence"/>
</dbReference>
<keyword evidence="3" id="KW-1185">Reference proteome</keyword>
<reference evidence="2" key="2">
    <citation type="journal article" date="2023" name="IMA Fungus">
        <title>Comparative genomic study of the Penicillium genus elucidates a diverse pangenome and 15 lateral gene transfer events.</title>
        <authorList>
            <person name="Petersen C."/>
            <person name="Sorensen T."/>
            <person name="Nielsen M.R."/>
            <person name="Sondergaard T.E."/>
            <person name="Sorensen J.L."/>
            <person name="Fitzpatrick D.A."/>
            <person name="Frisvad J.C."/>
            <person name="Nielsen K.L."/>
        </authorList>
    </citation>
    <scope>NUCLEOTIDE SEQUENCE</scope>
    <source>
        <strain evidence="2">IBT 19713</strain>
    </source>
</reference>
<dbReference type="EMBL" id="JAPQKS010000003">
    <property type="protein sequence ID" value="KAJ5238333.1"/>
    <property type="molecule type" value="Genomic_DNA"/>
</dbReference>
<dbReference type="GO" id="GO:0017000">
    <property type="term" value="P:antibiotic biosynthetic process"/>
    <property type="evidence" value="ECO:0007669"/>
    <property type="project" value="UniProtKB-ARBA"/>
</dbReference>
<name>A0A9W9P871_9EURO</name>
<gene>
    <name evidence="2" type="ORF">N7468_002952</name>
</gene>
<comment type="caution">
    <text evidence="2">The sequence shown here is derived from an EMBL/GenBank/DDBJ whole genome shotgun (WGS) entry which is preliminary data.</text>
</comment>
<accession>A0A9W9P871</accession>
<organism evidence="2 3">
    <name type="scientific">Penicillium chermesinum</name>
    <dbReference type="NCBI Taxonomy" id="63820"/>
    <lineage>
        <taxon>Eukaryota</taxon>
        <taxon>Fungi</taxon>
        <taxon>Dikarya</taxon>
        <taxon>Ascomycota</taxon>
        <taxon>Pezizomycotina</taxon>
        <taxon>Eurotiomycetes</taxon>
        <taxon>Eurotiomycetidae</taxon>
        <taxon>Eurotiales</taxon>
        <taxon>Aspergillaceae</taxon>
        <taxon>Penicillium</taxon>
    </lineage>
</organism>
<sequence length="312" mass="33828">MATTYDVKLPLQRESLQTIGLLKKGKPVSGPRPLVVFLHGAGSNASYFDNRIYSYPQKLSELGHPVLNVQRPAYGGTPVPATTKPLQDSIPLITDLINQAYQEHAGGKGGIVIIGHSAGAAVAVAIAAQPDSPLPIVGLSVLGLVPVEQDNLLIPRPDPDPENPRLSAEHMPPSASEFMGPLQYLNGDVFGNVAMIKTVFEPLSRPEIREYPGSEWHNLMVNNYMPAIKVPVQYLATEYEGIWTGKEAGQPIFDYYASRFVNSPEVEAKILSKGGHSYDFSLNAGELHELRLNFIAKVVSQLVKGAPLTLIC</sequence>
<evidence type="ECO:0000259" key="1">
    <source>
        <dbReference type="Pfam" id="PF12697"/>
    </source>
</evidence>
<dbReference type="SUPFAM" id="SSF53474">
    <property type="entry name" value="alpha/beta-Hydrolases"/>
    <property type="match status" value="1"/>
</dbReference>
<feature type="domain" description="AB hydrolase-1" evidence="1">
    <location>
        <begin position="35"/>
        <end position="277"/>
    </location>
</feature>
<dbReference type="InterPro" id="IPR029058">
    <property type="entry name" value="AB_hydrolase_fold"/>
</dbReference>